<feature type="domain" description="Putative host cell surface-exposed lipoprotein Ltp-like HTH region" evidence="2">
    <location>
        <begin position="134"/>
        <end position="175"/>
    </location>
</feature>
<dbReference type="Pfam" id="PF07553">
    <property type="entry name" value="Lipoprotein_Ltp"/>
    <property type="match status" value="4"/>
</dbReference>
<keyword evidence="4" id="KW-1185">Reference proteome</keyword>
<dbReference type="AlphaFoldDB" id="A0A0K8PAK9"/>
<evidence type="ECO:0000313" key="4">
    <source>
        <dbReference type="Proteomes" id="UP000053370"/>
    </source>
</evidence>
<keyword evidence="3" id="KW-0449">Lipoprotein</keyword>
<evidence type="ECO:0000259" key="2">
    <source>
        <dbReference type="Pfam" id="PF07553"/>
    </source>
</evidence>
<reference evidence="3" key="1">
    <citation type="journal article" date="2015" name="Genome Announc.">
        <title>Draft Genome Sequence of Anaerolineae Strain TC1, a Novel Isolate from a Methanogenic Wastewater Treatment System.</title>
        <authorList>
            <person name="Matsuura N."/>
            <person name="Tourlousse D.M."/>
            <person name="Sun L."/>
            <person name="Toyonaga M."/>
            <person name="Kuroda K."/>
            <person name="Ohashi A."/>
            <person name="Cruz R."/>
            <person name="Yamaguchi T."/>
            <person name="Sekiguchi Y."/>
        </authorList>
    </citation>
    <scope>NUCLEOTIDE SEQUENCE [LARGE SCALE GENOMIC DNA]</scope>
    <source>
        <strain evidence="3">TC1</strain>
    </source>
</reference>
<feature type="chain" id="PRO_5005513906" evidence="1">
    <location>
        <begin position="26"/>
        <end position="456"/>
    </location>
</feature>
<dbReference type="Gene3D" id="1.10.10.10">
    <property type="entry name" value="Winged helix-like DNA-binding domain superfamily/Winged helix DNA-binding domain"/>
    <property type="match status" value="4"/>
</dbReference>
<proteinExistence type="predicted"/>
<keyword evidence="1" id="KW-0732">Signal</keyword>
<gene>
    <name evidence="3" type="ORF">ATC1_12222</name>
</gene>
<dbReference type="Proteomes" id="UP000053370">
    <property type="component" value="Unassembled WGS sequence"/>
</dbReference>
<dbReference type="InterPro" id="IPR011434">
    <property type="entry name" value="Ltp-like_HTH"/>
</dbReference>
<organism evidence="3">
    <name type="scientific">Flexilinea flocculi</name>
    <dbReference type="NCBI Taxonomy" id="1678840"/>
    <lineage>
        <taxon>Bacteria</taxon>
        <taxon>Bacillati</taxon>
        <taxon>Chloroflexota</taxon>
        <taxon>Anaerolineae</taxon>
        <taxon>Anaerolineales</taxon>
        <taxon>Anaerolineaceae</taxon>
        <taxon>Flexilinea</taxon>
    </lineage>
</organism>
<feature type="signal peptide" evidence="1">
    <location>
        <begin position="1"/>
        <end position="25"/>
    </location>
</feature>
<feature type="domain" description="Putative host cell surface-exposed lipoprotein Ltp-like HTH region" evidence="2">
    <location>
        <begin position="181"/>
        <end position="223"/>
    </location>
</feature>
<feature type="domain" description="Putative host cell surface-exposed lipoprotein Ltp-like HTH region" evidence="2">
    <location>
        <begin position="87"/>
        <end position="131"/>
    </location>
</feature>
<dbReference type="RefSeq" id="WP_062278347.1">
    <property type="nucleotide sequence ID" value="NZ_DF968180.1"/>
</dbReference>
<protein>
    <submittedName>
        <fullName evidence="3">Host cell surface-exposed lipoprotein</fullName>
    </submittedName>
</protein>
<dbReference type="STRING" id="1678840.ATC1_12222"/>
<sequence>MTKKILFILTMVAIHLFGFSANAIAANSTMSFVNKFALSNENSQATSKAKSYLSIMSFSRDGLIKQLEYEGFSHSAAVYGVDNCNADWFEQAVKKANSYLEIMAFSKDGLIDQLEYDGFSNEEALFGVNQIYSDTNLQAQKKAESYLKNIAFSRDGLIKQLEYEGFPHENAVAAVEIVNVDWNEQAAKKAKSYIESMSFSRDDLIRQLEFEGFTHEEAVYGAENYEIVLQNRNNLENSIVVNDSMIKVLIKNLDNLFPIKVMEDFFSNPMVATYSDVGSATAIQTSNQDGYRNIVMFTNSDSVHDYRAVTKLNAGNLQNFYLSMDIQVNDVFPGNQGGCFIGYVNEPISINGTEESVSTIGLLLSDSAVILDVKEKTADAGIQMQLDTFSTQRNQKKMTIVRLTGQTFFFVDDVFVSQYHDGKNGPFQLVYGTTVFANGETTSCSFDNLIVRKVVK</sequence>
<name>A0A0K8PAK9_9CHLR</name>
<evidence type="ECO:0000256" key="1">
    <source>
        <dbReference type="SAM" id="SignalP"/>
    </source>
</evidence>
<feature type="domain" description="Putative host cell surface-exposed lipoprotein Ltp-like HTH region" evidence="2">
    <location>
        <begin position="41"/>
        <end position="83"/>
    </location>
</feature>
<dbReference type="InterPro" id="IPR036388">
    <property type="entry name" value="WH-like_DNA-bd_sf"/>
</dbReference>
<dbReference type="PATRIC" id="fig|1678840.3.peg.771"/>
<dbReference type="EMBL" id="DF968180">
    <property type="protein sequence ID" value="GAP39688.1"/>
    <property type="molecule type" value="Genomic_DNA"/>
</dbReference>
<evidence type="ECO:0000313" key="3">
    <source>
        <dbReference type="EMBL" id="GAP39688.1"/>
    </source>
</evidence>
<accession>A0A0K8PAK9</accession>